<organism evidence="2 3">
    <name type="scientific">Paracoccus halophilus</name>
    <dbReference type="NCBI Taxonomy" id="376733"/>
    <lineage>
        <taxon>Bacteria</taxon>
        <taxon>Pseudomonadati</taxon>
        <taxon>Pseudomonadota</taxon>
        <taxon>Alphaproteobacteria</taxon>
        <taxon>Rhodobacterales</taxon>
        <taxon>Paracoccaceae</taxon>
        <taxon>Paracoccus</taxon>
    </lineage>
</organism>
<proteinExistence type="predicted"/>
<protein>
    <submittedName>
        <fullName evidence="2">TniQ protein</fullName>
    </submittedName>
</protein>
<gene>
    <name evidence="2" type="ORF">SAMN04487972_12347</name>
</gene>
<evidence type="ECO:0000313" key="3">
    <source>
        <dbReference type="Proteomes" id="UP000182312"/>
    </source>
</evidence>
<sequence length="593" mass="66244">MFSALPALSLSVPTVPGESATSLAARLARRNGAPRLITFCSDMGLDHRALTNGNDTEIWRLAALAGTDPEALLFWTPRLTANGWFRFGRKRIKFTAFARTRLRACPACLAEGQAAHPAIWQLSSIRRCIGHGCLLVELPVTPSNKEIFDFAFHAAQMRGRLFDTVAANESPLENHLLACILGNKEGTWVDQLPFHVVAQTSENLGALMLLGPDAPRDLITADKWHQAGSIGFSILKRGPDALCHTLKELQRAVPLDAALYRSRYRLFFDWLRYRDDDPDFDVIRDLVRDFIFQNYPVAKGAIVLGKPCPRQLVHSISTASRAYGVTRWQLGRRLTALGLAQRSADDRDFRLTDYVSAEVMDQVAGDFNALMTAGDTAQWLGIDRFLLTKLTDGGVIQKFFADKHASPRYHPRDLSTFITALNGLAESGAINEDWLDIPTAAHRLRCPTDRVTTLILKQYIPLRREPDCSSRFRALRVHLPTLREAISCPVDGALPPGTVARMLEIDIRTLRALVDGGHLASIPVTEPQSGRQRRYIQGNSVEDFQRSFITVTQLATENRRNPGVEAIIQADRGIDRLPIPERCQTIYRRVDIR</sequence>
<name>A0A1I0U5H3_9RHOB</name>
<evidence type="ECO:0000313" key="2">
    <source>
        <dbReference type="EMBL" id="SFA59254.1"/>
    </source>
</evidence>
<evidence type="ECO:0000259" key="1">
    <source>
        <dbReference type="Pfam" id="PF06527"/>
    </source>
</evidence>
<dbReference type="Proteomes" id="UP000182312">
    <property type="component" value="Unassembled WGS sequence"/>
</dbReference>
<dbReference type="Pfam" id="PF06527">
    <property type="entry name" value="TniQ"/>
    <property type="match status" value="1"/>
</dbReference>
<accession>A0A1I0U5H3</accession>
<dbReference type="InterPro" id="IPR009492">
    <property type="entry name" value="TniQ"/>
</dbReference>
<dbReference type="AlphaFoldDB" id="A0A1I0U5H3"/>
<dbReference type="EMBL" id="FOJO01000023">
    <property type="protein sequence ID" value="SFA59254.1"/>
    <property type="molecule type" value="Genomic_DNA"/>
</dbReference>
<dbReference type="OrthoDB" id="7595282at2"/>
<dbReference type="RefSeq" id="WP_074948160.1">
    <property type="nucleotide sequence ID" value="NZ_FOJO01000023.1"/>
</dbReference>
<reference evidence="2 3" key="1">
    <citation type="submission" date="2016-10" db="EMBL/GenBank/DDBJ databases">
        <authorList>
            <person name="de Groot N.N."/>
        </authorList>
    </citation>
    <scope>NUCLEOTIDE SEQUENCE [LARGE SCALE GENOMIC DNA]</scope>
    <source>
        <strain evidence="2 3">CGMCC 1.6117</strain>
    </source>
</reference>
<feature type="domain" description="TniQ" evidence="1">
    <location>
        <begin position="12"/>
        <end position="135"/>
    </location>
</feature>